<evidence type="ECO:0000313" key="2">
    <source>
        <dbReference type="EMBL" id="ELA47260.1"/>
    </source>
</evidence>
<feature type="compositionally biased region" description="Basic and acidic residues" evidence="1">
    <location>
        <begin position="1"/>
        <end position="14"/>
    </location>
</feature>
<dbReference type="AlphaFoldDB" id="L2GVX6"/>
<dbReference type="GeneID" id="19879136"/>
<dbReference type="VEuPathDB" id="MicrosporidiaDB:VCUG_01256"/>
<dbReference type="InParanoid" id="L2GVX6"/>
<feature type="non-terminal residue" evidence="2">
    <location>
        <position position="1"/>
    </location>
</feature>
<gene>
    <name evidence="2" type="ORF">VCUG_01256</name>
</gene>
<evidence type="ECO:0000313" key="3">
    <source>
        <dbReference type="Proteomes" id="UP000011081"/>
    </source>
</evidence>
<dbReference type="Proteomes" id="UP000011081">
    <property type="component" value="Unassembled WGS sequence"/>
</dbReference>
<evidence type="ECO:0000256" key="1">
    <source>
        <dbReference type="SAM" id="MobiDB-lite"/>
    </source>
</evidence>
<proteinExistence type="predicted"/>
<dbReference type="EMBL" id="GL877421">
    <property type="protein sequence ID" value="ELA47260.1"/>
    <property type="molecule type" value="Genomic_DNA"/>
</dbReference>
<reference evidence="3" key="1">
    <citation type="submission" date="2011-03" db="EMBL/GenBank/DDBJ databases">
        <title>The genome sequence of Vavraia culicis strain floridensis.</title>
        <authorList>
            <consortium name="The Broad Institute Genome Sequencing Platform"/>
            <person name="Cuomo C."/>
            <person name="Becnel J."/>
            <person name="Sanscrainte N."/>
            <person name="Young S.K."/>
            <person name="Zeng Q."/>
            <person name="Gargeya S."/>
            <person name="Fitzgerald M."/>
            <person name="Haas B."/>
            <person name="Abouelleil A."/>
            <person name="Alvarado L."/>
            <person name="Arachchi H.M."/>
            <person name="Berlin A."/>
            <person name="Chapman S.B."/>
            <person name="Gearin G."/>
            <person name="Goldberg J."/>
            <person name="Griggs A."/>
            <person name="Gujja S."/>
            <person name="Hansen M."/>
            <person name="Heiman D."/>
            <person name="Howarth C."/>
            <person name="Larimer J."/>
            <person name="Lui A."/>
            <person name="MacDonald P.J.P."/>
            <person name="McCowen C."/>
            <person name="Montmayeur A."/>
            <person name="Murphy C."/>
            <person name="Neiman D."/>
            <person name="Pearson M."/>
            <person name="Priest M."/>
            <person name="Roberts A."/>
            <person name="Saif S."/>
            <person name="Shea T."/>
            <person name="Sisk P."/>
            <person name="Stolte C."/>
            <person name="Sykes S."/>
            <person name="Wortman J."/>
            <person name="Nusbaum C."/>
            <person name="Birren B."/>
        </authorList>
    </citation>
    <scope>NUCLEOTIDE SEQUENCE [LARGE SCALE GENOMIC DNA]</scope>
    <source>
        <strain evidence="3">floridensis</strain>
    </source>
</reference>
<keyword evidence="3" id="KW-1185">Reference proteome</keyword>
<organism evidence="2 3">
    <name type="scientific">Vavraia culicis (isolate floridensis)</name>
    <name type="common">Microsporidian parasite</name>
    <dbReference type="NCBI Taxonomy" id="948595"/>
    <lineage>
        <taxon>Eukaryota</taxon>
        <taxon>Fungi</taxon>
        <taxon>Fungi incertae sedis</taxon>
        <taxon>Microsporidia</taxon>
        <taxon>Pleistophoridae</taxon>
        <taxon>Vavraia</taxon>
    </lineage>
</organism>
<protein>
    <submittedName>
        <fullName evidence="2">Uncharacterized protein</fullName>
    </submittedName>
</protein>
<name>L2GVX6_VAVCU</name>
<sequence length="141" mass="15801">QQHDATPQIHEKINSDVYPDYDPEDIQSSTDMAETSDFDPLIISPERIAIAKKLSSLDTQHKSELTNGFAFDHTSDSQEYQDAIDDDEELEGGSVVALLEFTTAKKDKVMESVRKADPKANIIVPRGPHQERARALFNESQ</sequence>
<accession>L2GVX6</accession>
<dbReference type="RefSeq" id="XP_008074275.1">
    <property type="nucleotide sequence ID" value="XM_008076084.1"/>
</dbReference>
<dbReference type="HOGENOM" id="CLU_1830083_0_0_1"/>
<feature type="region of interest" description="Disordered" evidence="1">
    <location>
        <begin position="1"/>
        <end position="31"/>
    </location>
</feature>